<proteinExistence type="predicted"/>
<dbReference type="EMBL" id="JAHYIQ010000001">
    <property type="protein sequence ID" value="KAK1137773.1"/>
    <property type="molecule type" value="Genomic_DNA"/>
</dbReference>
<sequence>MCANSPTTFKVYALKKIKEHYTKIHEGSFTTRISPTVSMSGVLLDLLTGKNKLGRISQWKR</sequence>
<protein>
    <submittedName>
        <fullName evidence="1">Uncharacterized protein</fullName>
    </submittedName>
</protein>
<name>A0AA40GH75_9HYME</name>
<comment type="caution">
    <text evidence="1">The sequence shown here is derived from an EMBL/GenBank/DDBJ whole genome shotgun (WGS) entry which is preliminary data.</text>
</comment>
<dbReference type="Proteomes" id="UP001177670">
    <property type="component" value="Unassembled WGS sequence"/>
</dbReference>
<dbReference type="AlphaFoldDB" id="A0AA40GH75"/>
<evidence type="ECO:0000313" key="2">
    <source>
        <dbReference type="Proteomes" id="UP001177670"/>
    </source>
</evidence>
<accession>A0AA40GH75</accession>
<gene>
    <name evidence="1" type="ORF">K0M31_002267</name>
</gene>
<evidence type="ECO:0000313" key="1">
    <source>
        <dbReference type="EMBL" id="KAK1137773.1"/>
    </source>
</evidence>
<reference evidence="1" key="1">
    <citation type="submission" date="2021-10" db="EMBL/GenBank/DDBJ databases">
        <title>Melipona bicolor Genome sequencing and assembly.</title>
        <authorList>
            <person name="Araujo N.S."/>
            <person name="Arias M.C."/>
        </authorList>
    </citation>
    <scope>NUCLEOTIDE SEQUENCE</scope>
    <source>
        <strain evidence="1">USP_2M_L1-L4_2017</strain>
        <tissue evidence="1">Whole body</tissue>
    </source>
</reference>
<keyword evidence="2" id="KW-1185">Reference proteome</keyword>
<organism evidence="1 2">
    <name type="scientific">Melipona bicolor</name>
    <dbReference type="NCBI Taxonomy" id="60889"/>
    <lineage>
        <taxon>Eukaryota</taxon>
        <taxon>Metazoa</taxon>
        <taxon>Ecdysozoa</taxon>
        <taxon>Arthropoda</taxon>
        <taxon>Hexapoda</taxon>
        <taxon>Insecta</taxon>
        <taxon>Pterygota</taxon>
        <taxon>Neoptera</taxon>
        <taxon>Endopterygota</taxon>
        <taxon>Hymenoptera</taxon>
        <taxon>Apocrita</taxon>
        <taxon>Aculeata</taxon>
        <taxon>Apoidea</taxon>
        <taxon>Anthophila</taxon>
        <taxon>Apidae</taxon>
        <taxon>Melipona</taxon>
    </lineage>
</organism>